<dbReference type="RefSeq" id="WP_153013941.1">
    <property type="nucleotide sequence ID" value="NZ_BCMS01000004.1"/>
</dbReference>
<sequence length="124" mass="13859">MAQTTQRPSRFIPGEVRAVQGDQTQTVPCVRLADLPGAALHRMLDHAGWALTHERSGLAIRALLPTERVGRRLMRRLAGHNFDREQAEIIRDEQLTADVLGHASQLTGEQLYAHNPDGTWTLTF</sequence>
<gene>
    <name evidence="1" type="ORF">DEIGR_320102</name>
</gene>
<dbReference type="OrthoDB" id="9870612at2"/>
<keyword evidence="2" id="KW-1185">Reference proteome</keyword>
<dbReference type="AlphaFoldDB" id="A0A100HMY3"/>
<name>A0A100HMY3_9DEIO</name>
<evidence type="ECO:0000313" key="2">
    <source>
        <dbReference type="Proteomes" id="UP000056209"/>
    </source>
</evidence>
<proteinExistence type="predicted"/>
<accession>A0A100HMY3</accession>
<dbReference type="EMBL" id="BCMS01000004">
    <property type="protein sequence ID" value="GAQ23688.1"/>
    <property type="molecule type" value="Genomic_DNA"/>
</dbReference>
<protein>
    <submittedName>
        <fullName evidence="1">Quinolinate synthase A, nadA</fullName>
    </submittedName>
</protein>
<reference evidence="2" key="1">
    <citation type="submission" date="2015-11" db="EMBL/GenBank/DDBJ databases">
        <title>Draft Genome Sequence of the Radioresistant Bacterium Deinococcus grandis, Isolated from Freshwater Fish in Japan.</title>
        <authorList>
            <person name="Satoh K."/>
            <person name="Onodera T."/>
            <person name="Omoso K."/>
            <person name="Takeda-Yano K."/>
            <person name="Katayama T."/>
            <person name="Oono Y."/>
            <person name="Narumi I."/>
        </authorList>
    </citation>
    <scope>NUCLEOTIDE SEQUENCE [LARGE SCALE GENOMIC DNA]</scope>
    <source>
        <strain evidence="2">ATCC 43672</strain>
    </source>
</reference>
<evidence type="ECO:0000313" key="1">
    <source>
        <dbReference type="EMBL" id="GAQ23688.1"/>
    </source>
</evidence>
<organism evidence="1 2">
    <name type="scientific">Deinococcus grandis</name>
    <dbReference type="NCBI Taxonomy" id="57498"/>
    <lineage>
        <taxon>Bacteria</taxon>
        <taxon>Thermotogati</taxon>
        <taxon>Deinococcota</taxon>
        <taxon>Deinococci</taxon>
        <taxon>Deinococcales</taxon>
        <taxon>Deinococcaceae</taxon>
        <taxon>Deinococcus</taxon>
    </lineage>
</organism>
<dbReference type="Proteomes" id="UP000056209">
    <property type="component" value="Unassembled WGS sequence"/>
</dbReference>
<comment type="caution">
    <text evidence="1">The sequence shown here is derived from an EMBL/GenBank/DDBJ whole genome shotgun (WGS) entry which is preliminary data.</text>
</comment>